<dbReference type="OrthoDB" id="8479024at2"/>
<organism evidence="1 2">
    <name type="scientific">Marinicauda algicola</name>
    <dbReference type="NCBI Taxonomy" id="2029849"/>
    <lineage>
        <taxon>Bacteria</taxon>
        <taxon>Pseudomonadati</taxon>
        <taxon>Pseudomonadota</taxon>
        <taxon>Alphaproteobacteria</taxon>
        <taxon>Maricaulales</taxon>
        <taxon>Maricaulaceae</taxon>
        <taxon>Marinicauda</taxon>
    </lineage>
</organism>
<proteinExistence type="predicted"/>
<evidence type="ECO:0000313" key="2">
    <source>
        <dbReference type="Proteomes" id="UP000308054"/>
    </source>
</evidence>
<dbReference type="AlphaFoldDB" id="A0A4S2H401"/>
<evidence type="ECO:0000313" key="1">
    <source>
        <dbReference type="EMBL" id="TGY90370.1"/>
    </source>
</evidence>
<name>A0A4S2H401_9PROT</name>
<sequence>MAEREFPIEFSTLTPDPRPRAWLVLPEGFEAEAEPDARSPYFDASPQALIEAFVAAALEEPRTRELRRDGLQVEIRQKSPVLRFRDYVTAQAVPAKGGGALAVYSRAVVGFWDLNVNRKRVERWIAATKEKLASS</sequence>
<keyword evidence="2" id="KW-1185">Reference proteome</keyword>
<dbReference type="RefSeq" id="WP_135994869.1">
    <property type="nucleotide sequence ID" value="NZ_CP071057.1"/>
</dbReference>
<accession>A0A4S2H401</accession>
<gene>
    <name evidence="1" type="ORF">E5163_04415</name>
</gene>
<dbReference type="InterPro" id="IPR010865">
    <property type="entry name" value="DUF1499"/>
</dbReference>
<protein>
    <submittedName>
        <fullName evidence="1">DUF1499 domain-containing protein</fullName>
    </submittedName>
</protein>
<comment type="caution">
    <text evidence="1">The sequence shown here is derived from an EMBL/GenBank/DDBJ whole genome shotgun (WGS) entry which is preliminary data.</text>
</comment>
<dbReference type="Proteomes" id="UP000308054">
    <property type="component" value="Unassembled WGS sequence"/>
</dbReference>
<reference evidence="1 2" key="1">
    <citation type="journal article" date="2017" name="Int. J. Syst. Evol. Microbiol.">
        <title>Marinicauda algicola sp. nov., isolated from a marine red alga Rhodosorus marinus.</title>
        <authorList>
            <person name="Jeong S.E."/>
            <person name="Jeon S.H."/>
            <person name="Chun B.H."/>
            <person name="Kim D.W."/>
            <person name="Jeon C.O."/>
        </authorList>
    </citation>
    <scope>NUCLEOTIDE SEQUENCE [LARGE SCALE GENOMIC DNA]</scope>
    <source>
        <strain evidence="1 2">JCM 31718</strain>
    </source>
</reference>
<dbReference type="EMBL" id="SRXW01000001">
    <property type="protein sequence ID" value="TGY90370.1"/>
    <property type="molecule type" value="Genomic_DNA"/>
</dbReference>
<dbReference type="Pfam" id="PF07386">
    <property type="entry name" value="DUF1499"/>
    <property type="match status" value="1"/>
</dbReference>